<reference evidence="1" key="1">
    <citation type="submission" date="2021-06" db="EMBL/GenBank/DDBJ databases">
        <authorList>
            <person name="Kallberg Y."/>
            <person name="Tangrot J."/>
            <person name="Rosling A."/>
        </authorList>
    </citation>
    <scope>NUCLEOTIDE SEQUENCE</scope>
    <source>
        <strain evidence="1">IA702</strain>
    </source>
</reference>
<accession>A0A9N9E129</accession>
<organism evidence="1 2">
    <name type="scientific">Paraglomus occultum</name>
    <dbReference type="NCBI Taxonomy" id="144539"/>
    <lineage>
        <taxon>Eukaryota</taxon>
        <taxon>Fungi</taxon>
        <taxon>Fungi incertae sedis</taxon>
        <taxon>Mucoromycota</taxon>
        <taxon>Glomeromycotina</taxon>
        <taxon>Glomeromycetes</taxon>
        <taxon>Paraglomerales</taxon>
        <taxon>Paraglomeraceae</taxon>
        <taxon>Paraglomus</taxon>
    </lineage>
</organism>
<proteinExistence type="predicted"/>
<evidence type="ECO:0000313" key="2">
    <source>
        <dbReference type="Proteomes" id="UP000789572"/>
    </source>
</evidence>
<name>A0A9N9E129_9GLOM</name>
<sequence>MANPELADELLATKKISKHFPATPAEECIHVIVEPPVQIASSSREQELLDRLASLENNRRAFFSLKIQIDTVQKPFSDWKLGKVCELLGLAPGIDEFPTFDCGIDKLDSEKAKDLMSHLYKDLRLRCKAIHGETEATTSPRSL</sequence>
<dbReference type="Proteomes" id="UP000789572">
    <property type="component" value="Unassembled WGS sequence"/>
</dbReference>
<keyword evidence="2" id="KW-1185">Reference proteome</keyword>
<dbReference type="EMBL" id="CAJVPJ010005270">
    <property type="protein sequence ID" value="CAG8660077.1"/>
    <property type="molecule type" value="Genomic_DNA"/>
</dbReference>
<comment type="caution">
    <text evidence="1">The sequence shown here is derived from an EMBL/GenBank/DDBJ whole genome shotgun (WGS) entry which is preliminary data.</text>
</comment>
<evidence type="ECO:0000313" key="1">
    <source>
        <dbReference type="EMBL" id="CAG8660077.1"/>
    </source>
</evidence>
<gene>
    <name evidence="1" type="ORF">POCULU_LOCUS10412</name>
</gene>
<dbReference type="OrthoDB" id="2414517at2759"/>
<dbReference type="AlphaFoldDB" id="A0A9N9E129"/>
<protein>
    <submittedName>
        <fullName evidence="1">9292_t:CDS:1</fullName>
    </submittedName>
</protein>